<dbReference type="NCBIfam" id="NF004043">
    <property type="entry name" value="PRK05560.1"/>
    <property type="match status" value="1"/>
</dbReference>
<evidence type="ECO:0000256" key="7">
    <source>
        <dbReference type="ARBA" id="ARBA00023235"/>
    </source>
</evidence>
<dbReference type="Gene3D" id="3.90.199.10">
    <property type="entry name" value="Topoisomerase II, domain 5"/>
    <property type="match status" value="1"/>
</dbReference>
<keyword evidence="5 8" id="KW-0799">Topoisomerase</keyword>
<comment type="function">
    <text evidence="8">A type II topoisomerase that negatively supercoils closed circular double-stranded (ds) DNA in an ATP-dependent manner to modulate DNA topology and maintain chromosomes in an underwound state. Negative supercoiling favors strand separation, and DNA replication, transcription, recombination and repair, all of which involve strand separation. Also able to catalyze the interconversion of other topological isomers of dsDNA rings, including catenanes and knotted rings. Type II topoisomerases break and join 2 DNA strands simultaneously in an ATP-dependent manner.</text>
</comment>
<dbReference type="Pfam" id="PF00521">
    <property type="entry name" value="DNA_topoisoIV"/>
    <property type="match status" value="1"/>
</dbReference>
<dbReference type="GO" id="GO:0003677">
    <property type="term" value="F:DNA binding"/>
    <property type="evidence" value="ECO:0007669"/>
    <property type="project" value="UniProtKB-UniRule"/>
</dbReference>
<dbReference type="InterPro" id="IPR013757">
    <property type="entry name" value="Topo_IIA_A_a_sf"/>
</dbReference>
<dbReference type="SUPFAM" id="SSF56719">
    <property type="entry name" value="Type II DNA topoisomerase"/>
    <property type="match status" value="1"/>
</dbReference>
<gene>
    <name evidence="8" type="primary">gyrA</name>
    <name evidence="12" type="ORF">CJJ23_02725</name>
</gene>
<keyword evidence="8" id="KW-0963">Cytoplasm</keyword>
<feature type="region of interest" description="Disordered" evidence="10">
    <location>
        <begin position="891"/>
        <end position="914"/>
    </location>
</feature>
<dbReference type="OrthoDB" id="9806486at2"/>
<reference evidence="13" key="1">
    <citation type="submission" date="2017-08" db="EMBL/GenBank/DDBJ databases">
        <authorList>
            <person name="Alvarez-Ponce D."/>
            <person name="Weitzman C.L."/>
            <person name="Tillett R.L."/>
            <person name="Sandmeier F.C."/>
            <person name="Tracy C.R."/>
        </authorList>
    </citation>
    <scope>NUCLEOTIDE SEQUENCE [LARGE SCALE GENOMIC DNA]</scope>
    <source>
        <strain evidence="13">723</strain>
    </source>
</reference>
<dbReference type="SMART" id="SM00434">
    <property type="entry name" value="TOP4c"/>
    <property type="match status" value="1"/>
</dbReference>
<keyword evidence="4 8" id="KW-0067">ATP-binding</keyword>
<evidence type="ECO:0000256" key="4">
    <source>
        <dbReference type="ARBA" id="ARBA00022840"/>
    </source>
</evidence>
<dbReference type="PANTHER" id="PTHR43493">
    <property type="entry name" value="DNA GYRASE/TOPOISOMERASE SUBUNIT A"/>
    <property type="match status" value="1"/>
</dbReference>
<dbReference type="EMBL" id="NQNY01000007">
    <property type="protein sequence ID" value="PAK21326.1"/>
    <property type="molecule type" value="Genomic_DNA"/>
</dbReference>
<dbReference type="GO" id="GO:0009330">
    <property type="term" value="C:DNA topoisomerase type II (double strand cut, ATP-hydrolyzing) complex"/>
    <property type="evidence" value="ECO:0007669"/>
    <property type="project" value="TreeGrafter"/>
</dbReference>
<dbReference type="InterPro" id="IPR035516">
    <property type="entry name" value="Gyrase/topoIV_suA_C"/>
</dbReference>
<dbReference type="Gene3D" id="2.120.10.90">
    <property type="entry name" value="DNA gyrase/topoisomerase IV, subunit A, C-terminal"/>
    <property type="match status" value="1"/>
</dbReference>
<dbReference type="InterPro" id="IPR050220">
    <property type="entry name" value="Type_II_DNA_Topoisomerases"/>
</dbReference>
<dbReference type="PANTHER" id="PTHR43493:SF5">
    <property type="entry name" value="DNA GYRASE SUBUNIT A, CHLOROPLASTIC_MITOCHONDRIAL"/>
    <property type="match status" value="1"/>
</dbReference>
<dbReference type="GO" id="GO:0006261">
    <property type="term" value="P:DNA-templated DNA replication"/>
    <property type="evidence" value="ECO:0007669"/>
    <property type="project" value="UniProtKB-UniRule"/>
</dbReference>
<dbReference type="InterPro" id="IPR013758">
    <property type="entry name" value="Topo_IIA_A/C_ab"/>
</dbReference>
<evidence type="ECO:0000256" key="8">
    <source>
        <dbReference type="HAMAP-Rule" id="MF_01897"/>
    </source>
</evidence>
<comment type="catalytic activity">
    <reaction evidence="1 8 9">
        <text>ATP-dependent breakage, passage and rejoining of double-stranded DNA.</text>
        <dbReference type="EC" id="5.6.2.2"/>
    </reaction>
</comment>
<dbReference type="PROSITE" id="PS52040">
    <property type="entry name" value="TOPO_IIA"/>
    <property type="match status" value="1"/>
</dbReference>
<keyword evidence="3 8" id="KW-0547">Nucleotide-binding</keyword>
<evidence type="ECO:0000256" key="2">
    <source>
        <dbReference type="ARBA" id="ARBA00008263"/>
    </source>
</evidence>
<proteinExistence type="inferred from homology"/>
<protein>
    <recommendedName>
        <fullName evidence="8">DNA gyrase subunit A</fullName>
        <ecNumber evidence="8">5.6.2.2</ecNumber>
    </recommendedName>
</protein>
<evidence type="ECO:0000259" key="11">
    <source>
        <dbReference type="PROSITE" id="PS52040"/>
    </source>
</evidence>
<organism evidence="12 13">
    <name type="scientific">Mycoplasmopsis agassizii</name>
    <dbReference type="NCBI Taxonomy" id="33922"/>
    <lineage>
        <taxon>Bacteria</taxon>
        <taxon>Bacillati</taxon>
        <taxon>Mycoplasmatota</taxon>
        <taxon>Mycoplasmoidales</taxon>
        <taxon>Metamycoplasmataceae</taxon>
        <taxon>Mycoplasmopsis</taxon>
    </lineage>
</organism>
<dbReference type="AlphaFoldDB" id="A0A269TJV2"/>
<feature type="region of interest" description="Disordered" evidence="10">
    <location>
        <begin position="1"/>
        <end position="58"/>
    </location>
</feature>
<dbReference type="InterPro" id="IPR002205">
    <property type="entry name" value="Topo_IIA_dom_A"/>
</dbReference>
<comment type="subunit">
    <text evidence="8">Heterotetramer, composed of two GyrA and two GyrB chains. In the heterotetramer, GyrA contains the active site tyrosine that forms a transient covalent intermediate with DNA, while GyrB binds cofactors and catalyzes ATP hydrolysis.</text>
</comment>
<keyword evidence="7 8" id="KW-0413">Isomerase</keyword>
<evidence type="ECO:0000313" key="13">
    <source>
        <dbReference type="Proteomes" id="UP000216943"/>
    </source>
</evidence>
<feature type="compositionally biased region" description="Basic and acidic residues" evidence="10">
    <location>
        <begin position="25"/>
        <end position="44"/>
    </location>
</feature>
<dbReference type="GO" id="GO:0034335">
    <property type="term" value="F:DNA negative supercoiling activity"/>
    <property type="evidence" value="ECO:0007669"/>
    <property type="project" value="UniProtKB-ARBA"/>
</dbReference>
<dbReference type="InterPro" id="IPR013760">
    <property type="entry name" value="Topo_IIA-like_dom_sf"/>
</dbReference>
<keyword evidence="6 8" id="KW-0238">DNA-binding</keyword>
<feature type="compositionally biased region" description="Basic and acidic residues" evidence="10">
    <location>
        <begin position="1"/>
        <end position="18"/>
    </location>
</feature>
<dbReference type="GO" id="GO:0006265">
    <property type="term" value="P:DNA topological change"/>
    <property type="evidence" value="ECO:0007669"/>
    <property type="project" value="UniProtKB-UniRule"/>
</dbReference>
<dbReference type="EC" id="5.6.2.2" evidence="8"/>
<dbReference type="HAMAP" id="MF_01897">
    <property type="entry name" value="GyrA"/>
    <property type="match status" value="1"/>
</dbReference>
<comment type="subcellular location">
    <subcellularLocation>
        <location evidence="8">Cytoplasm</location>
    </subcellularLocation>
</comment>
<evidence type="ECO:0000256" key="9">
    <source>
        <dbReference type="PROSITE-ProRule" id="PRU01384"/>
    </source>
</evidence>
<dbReference type="FunFam" id="3.90.199.10:FF:000001">
    <property type="entry name" value="DNA gyrase subunit A"/>
    <property type="match status" value="1"/>
</dbReference>
<dbReference type="GO" id="GO:0005694">
    <property type="term" value="C:chromosome"/>
    <property type="evidence" value="ECO:0007669"/>
    <property type="project" value="InterPro"/>
</dbReference>
<dbReference type="SUPFAM" id="SSF101904">
    <property type="entry name" value="GyrA/ParC C-terminal domain-like"/>
    <property type="match status" value="1"/>
</dbReference>
<name>A0A269TJV2_9BACT</name>
<dbReference type="InterPro" id="IPR005743">
    <property type="entry name" value="GyrA"/>
</dbReference>
<comment type="caution">
    <text evidence="12">The sequence shown here is derived from an EMBL/GenBank/DDBJ whole genome shotgun (WGS) entry which is preliminary data.</text>
</comment>
<sequence length="914" mass="100974">MSLDNNHDGQDEDRKKTGTFEIPEDDLKVVFEENKKAPKKSKEVEEAEEENPAAKEEYQVQSQIIDETVNGISPRFVSNEMQISFLEYAMSVIVSRALPDARDGLKPVHRRILFGMHEIGVLHTSAHKKSARIVGDVLGKYHPHGDSSVYEAMVRMAQDFSMRYPLVDGHGNFGSIDGDAAAAMRYTEARLSKIAFHMLDGIKKNAVDFVDNYDGSEKEPAVLPARFPNLLVSGGQGIAVGMATTIAPHNLGETIDAAIAYARNNEITTAELMQYIKGPDFPTGGIILGTRGIYDAFETGKGSIPLRSKAAITHFDSGKSRIVISQIPYGVQKTSIIEKIAYLVKEKIVEGISDLRDETNNKGIRVVLEIKRGFVPEVVLNKLFKNTNLQINFNVNMVALVGGVPQTLTLRKTLEVYLEHQKDTTRRELTFDLEKAEARLHILHGLRIATQNIDKVISIIRSSRADEDARAKLATEFNLSEIQTKAIVDMRLGRLTGLSIEKTDAEIAETEAFVNNLKDILGDESKLLELIIKNLEEIKAKYNDARRTEIDGQAFGSISDEDLIPVKDIVLTRSVKGYVKRIALEEYKVQNRGGVGVRTAKTYDDDDISDILPTTTHTDLLIFTSFGKVFRIRAHMVPEVSKQAKGTPFVNLVQIDPKEKIVSWLTTDAYNEDQFLLTVTKNGIVKRSNLSLFERINANGKIAVNLKDGDELIRAMVVSDSEELILGSSDGKICRFDVTEVRSMGRTAAGVKGITLSEKAEVVAVSSSSEGNLIFALGADGFGKKTSADEYRKTRRGAKGVQTLKVQKAGDLVYAGFVNGNEDVLVINSSGITIRTSLEQVSETVNRATKGVRVIRLKDNEKIKSVGILNIQKIEEEIIRRTTELSLNDLNNPPVSVIAEAPSSDDNLEDQDEI</sequence>
<evidence type="ECO:0000256" key="5">
    <source>
        <dbReference type="ARBA" id="ARBA00023029"/>
    </source>
</evidence>
<feature type="domain" description="Topo IIA-type catalytic" evidence="11">
    <location>
        <begin position="98"/>
        <end position="563"/>
    </location>
</feature>
<feature type="active site" description="O-(5'-phospho-DNA)-tyrosine intermediate" evidence="8 9">
    <location>
        <position position="186"/>
    </location>
</feature>
<dbReference type="InterPro" id="IPR006691">
    <property type="entry name" value="GyrA/parC_rep"/>
</dbReference>
<evidence type="ECO:0000313" key="12">
    <source>
        <dbReference type="EMBL" id="PAK21326.1"/>
    </source>
</evidence>
<evidence type="ECO:0000256" key="6">
    <source>
        <dbReference type="ARBA" id="ARBA00023125"/>
    </source>
</evidence>
<dbReference type="CDD" id="cd00187">
    <property type="entry name" value="TOP4c"/>
    <property type="match status" value="1"/>
</dbReference>
<dbReference type="Pfam" id="PF03989">
    <property type="entry name" value="DNA_gyraseA_C"/>
    <property type="match status" value="6"/>
</dbReference>
<dbReference type="FunFam" id="1.10.268.10:FF:000001">
    <property type="entry name" value="DNA gyrase subunit A"/>
    <property type="match status" value="1"/>
</dbReference>
<dbReference type="Gene3D" id="1.10.268.10">
    <property type="entry name" value="Topoisomerase, domain 3"/>
    <property type="match status" value="1"/>
</dbReference>
<dbReference type="NCBIfam" id="NF004044">
    <property type="entry name" value="PRK05561.1"/>
    <property type="match status" value="1"/>
</dbReference>
<dbReference type="GO" id="GO:0005737">
    <property type="term" value="C:cytoplasm"/>
    <property type="evidence" value="ECO:0007669"/>
    <property type="project" value="UniProtKB-SubCell"/>
</dbReference>
<dbReference type="NCBIfam" id="TIGR01063">
    <property type="entry name" value="gyrA"/>
    <property type="match status" value="1"/>
</dbReference>
<dbReference type="Gene3D" id="3.30.1360.40">
    <property type="match status" value="1"/>
</dbReference>
<dbReference type="Proteomes" id="UP000216943">
    <property type="component" value="Unassembled WGS sequence"/>
</dbReference>
<evidence type="ECO:0000256" key="10">
    <source>
        <dbReference type="SAM" id="MobiDB-lite"/>
    </source>
</evidence>
<comment type="similarity">
    <text evidence="2 8">Belongs to the type II topoisomerase GyrA/ParC subunit family.</text>
</comment>
<comment type="miscellaneous">
    <text evidence="8">Few gyrases are as efficient as E.coli at forming negative supercoils. Not all organisms have 2 type II topoisomerases; in organisms with a single type II topoisomerase this enzyme also has to decatenate newly replicated chromosomes.</text>
</comment>
<dbReference type="GO" id="GO:0005524">
    <property type="term" value="F:ATP binding"/>
    <property type="evidence" value="ECO:0007669"/>
    <property type="project" value="UniProtKB-UniRule"/>
</dbReference>
<accession>A0A269TJV2</accession>
<evidence type="ECO:0000256" key="1">
    <source>
        <dbReference type="ARBA" id="ARBA00000185"/>
    </source>
</evidence>
<dbReference type="FunFam" id="3.30.1360.40:FF:000002">
    <property type="entry name" value="DNA gyrase subunit A"/>
    <property type="match status" value="1"/>
</dbReference>
<evidence type="ECO:0000256" key="3">
    <source>
        <dbReference type="ARBA" id="ARBA00022741"/>
    </source>
</evidence>
<feature type="short sequence motif" description="GyrA-box" evidence="8">
    <location>
        <begin position="590"/>
        <end position="596"/>
    </location>
</feature>
<dbReference type="RefSeq" id="WP_095334831.1">
    <property type="nucleotide sequence ID" value="NZ_CP166874.1"/>
</dbReference>